<protein>
    <submittedName>
        <fullName evidence="2">Spo0E family sporulation regulatory protein-aspartic acid phosphatase</fullName>
    </submittedName>
</protein>
<dbReference type="Gene3D" id="4.10.280.10">
    <property type="entry name" value="Helix-loop-helix DNA-binding domain"/>
    <property type="match status" value="1"/>
</dbReference>
<keyword evidence="3" id="KW-1185">Reference proteome</keyword>
<proteinExistence type="predicted"/>
<dbReference type="Proteomes" id="UP001597340">
    <property type="component" value="Unassembled WGS sequence"/>
</dbReference>
<sequence>MKLQELEDCIEEKRQELNDLANEVGLKDRRVLMKSMELDWLLNKYGTWKCSYFKPSISKSSQIQEEQHELVLSY</sequence>
<organism evidence="2 3">
    <name type="scientific">Paenibacillus farraposensis</name>
    <dbReference type="NCBI Taxonomy" id="2807095"/>
    <lineage>
        <taxon>Bacteria</taxon>
        <taxon>Bacillati</taxon>
        <taxon>Bacillota</taxon>
        <taxon>Bacilli</taxon>
        <taxon>Bacillales</taxon>
        <taxon>Paenibacillaceae</taxon>
        <taxon>Paenibacillus</taxon>
    </lineage>
</organism>
<dbReference type="InterPro" id="IPR018540">
    <property type="entry name" value="Spo0E-like"/>
</dbReference>
<comment type="caution">
    <text evidence="2">The sequence shown here is derived from an EMBL/GenBank/DDBJ whole genome shotgun (WGS) entry which is preliminary data.</text>
</comment>
<name>A0ABW4DHG7_9BACL</name>
<dbReference type="Pfam" id="PF09388">
    <property type="entry name" value="SpoOE-like"/>
    <property type="match status" value="1"/>
</dbReference>
<evidence type="ECO:0000313" key="3">
    <source>
        <dbReference type="Proteomes" id="UP001597340"/>
    </source>
</evidence>
<gene>
    <name evidence="2" type="ORF">ACFQ5D_13285</name>
</gene>
<keyword evidence="1" id="KW-0175">Coiled coil</keyword>
<dbReference type="RefSeq" id="WP_229524066.1">
    <property type="nucleotide sequence ID" value="NZ_JAFFQR010000043.1"/>
</dbReference>
<evidence type="ECO:0000313" key="2">
    <source>
        <dbReference type="EMBL" id="MFD1462355.1"/>
    </source>
</evidence>
<dbReference type="InterPro" id="IPR036638">
    <property type="entry name" value="HLH_DNA-bd_sf"/>
</dbReference>
<reference evidence="3" key="1">
    <citation type="journal article" date="2019" name="Int. J. Syst. Evol. Microbiol.">
        <title>The Global Catalogue of Microorganisms (GCM) 10K type strain sequencing project: providing services to taxonomists for standard genome sequencing and annotation.</title>
        <authorList>
            <consortium name="The Broad Institute Genomics Platform"/>
            <consortium name="The Broad Institute Genome Sequencing Center for Infectious Disease"/>
            <person name="Wu L."/>
            <person name="Ma J."/>
        </authorList>
    </citation>
    <scope>NUCLEOTIDE SEQUENCE [LARGE SCALE GENOMIC DNA]</scope>
    <source>
        <strain evidence="3">CCM 9147</strain>
    </source>
</reference>
<dbReference type="InterPro" id="IPR037208">
    <property type="entry name" value="Spo0E-like_sf"/>
</dbReference>
<accession>A0ABW4DHG7</accession>
<evidence type="ECO:0000256" key="1">
    <source>
        <dbReference type="SAM" id="Coils"/>
    </source>
</evidence>
<dbReference type="SUPFAM" id="SSF140500">
    <property type="entry name" value="BAS1536-like"/>
    <property type="match status" value="1"/>
</dbReference>
<dbReference type="EMBL" id="JBHTNZ010000016">
    <property type="protein sequence ID" value="MFD1462355.1"/>
    <property type="molecule type" value="Genomic_DNA"/>
</dbReference>
<feature type="coiled-coil region" evidence="1">
    <location>
        <begin position="3"/>
        <end position="30"/>
    </location>
</feature>